<evidence type="ECO:0000256" key="1">
    <source>
        <dbReference type="SAM" id="MobiDB-lite"/>
    </source>
</evidence>
<organism evidence="2 3">
    <name type="scientific">Chitinophaga alhagiae</name>
    <dbReference type="NCBI Taxonomy" id="2203219"/>
    <lineage>
        <taxon>Bacteria</taxon>
        <taxon>Pseudomonadati</taxon>
        <taxon>Bacteroidota</taxon>
        <taxon>Chitinophagia</taxon>
        <taxon>Chitinophagales</taxon>
        <taxon>Chitinophagaceae</taxon>
        <taxon>Chitinophaga</taxon>
    </lineage>
</organism>
<gene>
    <name evidence="2" type="ORF">DLD77_05070</name>
</gene>
<feature type="compositionally biased region" description="Basic and acidic residues" evidence="1">
    <location>
        <begin position="200"/>
        <end position="224"/>
    </location>
</feature>
<protein>
    <submittedName>
        <fullName evidence="2">Uncharacterized protein</fullName>
    </submittedName>
</protein>
<evidence type="ECO:0000313" key="3">
    <source>
        <dbReference type="Proteomes" id="UP000246099"/>
    </source>
</evidence>
<reference evidence="2 3" key="1">
    <citation type="submission" date="2018-05" db="EMBL/GenBank/DDBJ databases">
        <title>Chitinophaga sp. nov., isolated from rhizosphere soil of Alhagi.</title>
        <authorList>
            <person name="Liu Y."/>
        </authorList>
    </citation>
    <scope>NUCLEOTIDE SEQUENCE [LARGE SCALE GENOMIC DNA]</scope>
    <source>
        <strain evidence="2 3">T22</strain>
    </source>
</reference>
<dbReference type="RefSeq" id="WP_119077318.1">
    <property type="nucleotide sequence ID" value="NZ_CP029600.1"/>
</dbReference>
<feature type="compositionally biased region" description="Basic and acidic residues" evidence="1">
    <location>
        <begin position="180"/>
        <end position="193"/>
    </location>
</feature>
<name>A0ABM6WB64_9BACT</name>
<sequence length="234" mass="26162">MTKKDKTLKDKAGAIGGTFMHLALGLTDLHGQRQAYMAQLEELAKTNQLLLQERKAPEMPKWVKKSGEPAAKPAHTMPKDLLEGMSEAYMQGKEIPRKKKSIDNQNNKTMSTAKDKAALIRQNANDITKKADAIQKKLSDAKSDNKKKDTIIKKLEKGTTTSSNDLNKKRLLDMKPANLPKKETRLDKFKENKPGNPTKQDVKEAFNINKKDMLGDSTNKKGPDKPGAPKPKFR</sequence>
<feature type="compositionally biased region" description="Basic and acidic residues" evidence="1">
    <location>
        <begin position="135"/>
        <end position="157"/>
    </location>
</feature>
<keyword evidence="3" id="KW-1185">Reference proteome</keyword>
<accession>A0ABM6WB64</accession>
<evidence type="ECO:0000313" key="2">
    <source>
        <dbReference type="EMBL" id="AWO01111.1"/>
    </source>
</evidence>
<dbReference type="EMBL" id="CP029600">
    <property type="protein sequence ID" value="AWO01111.1"/>
    <property type="molecule type" value="Genomic_DNA"/>
</dbReference>
<feature type="region of interest" description="Disordered" evidence="1">
    <location>
        <begin position="135"/>
        <end position="234"/>
    </location>
</feature>
<feature type="region of interest" description="Disordered" evidence="1">
    <location>
        <begin position="93"/>
        <end position="117"/>
    </location>
</feature>
<dbReference type="Proteomes" id="UP000246099">
    <property type="component" value="Chromosome"/>
</dbReference>
<proteinExistence type="predicted"/>
<feature type="compositionally biased region" description="Polar residues" evidence="1">
    <location>
        <begin position="103"/>
        <end position="112"/>
    </location>
</feature>